<dbReference type="PROSITE" id="PS00187">
    <property type="entry name" value="TPP_ENZYMES"/>
    <property type="match status" value="1"/>
</dbReference>
<dbReference type="GO" id="GO:0003824">
    <property type="term" value="F:catalytic activity"/>
    <property type="evidence" value="ECO:0007669"/>
    <property type="project" value="InterPro"/>
</dbReference>
<dbReference type="Pfam" id="PF02775">
    <property type="entry name" value="TPP_enzyme_C"/>
    <property type="match status" value="1"/>
</dbReference>
<evidence type="ECO:0000256" key="2">
    <source>
        <dbReference type="ARBA" id="ARBA00023052"/>
    </source>
</evidence>
<evidence type="ECO:0000259" key="6">
    <source>
        <dbReference type="Pfam" id="PF02776"/>
    </source>
</evidence>
<dbReference type="AlphaFoldDB" id="A0A6G8RTH0"/>
<protein>
    <submittedName>
        <fullName evidence="7">Ubiquinone-dependent pyruvate dehydrogenase</fullName>
    </submittedName>
</protein>
<dbReference type="GO" id="GO:0030976">
    <property type="term" value="F:thiamine pyrophosphate binding"/>
    <property type="evidence" value="ECO:0007669"/>
    <property type="project" value="InterPro"/>
</dbReference>
<dbReference type="Proteomes" id="UP000502297">
    <property type="component" value="Chromosome"/>
</dbReference>
<dbReference type="SUPFAM" id="SSF52518">
    <property type="entry name" value="Thiamin diphosphate-binding fold (THDP-binding)"/>
    <property type="match status" value="2"/>
</dbReference>
<feature type="domain" description="Thiamine pyrophosphate enzyme central" evidence="4">
    <location>
        <begin position="191"/>
        <end position="319"/>
    </location>
</feature>
<dbReference type="GO" id="GO:0000287">
    <property type="term" value="F:magnesium ion binding"/>
    <property type="evidence" value="ECO:0007669"/>
    <property type="project" value="InterPro"/>
</dbReference>
<dbReference type="InterPro" id="IPR029035">
    <property type="entry name" value="DHS-like_NAD/FAD-binding_dom"/>
</dbReference>
<keyword evidence="2 3" id="KW-0786">Thiamine pyrophosphate</keyword>
<dbReference type="KEGG" id="asha:G8E00_03995"/>
<gene>
    <name evidence="7" type="ORF">G8E00_03995</name>
</gene>
<dbReference type="Pfam" id="PF02776">
    <property type="entry name" value="TPP_enzyme_N"/>
    <property type="match status" value="1"/>
</dbReference>
<dbReference type="Pfam" id="PF00205">
    <property type="entry name" value="TPP_enzyme_M"/>
    <property type="match status" value="1"/>
</dbReference>
<dbReference type="InterPro" id="IPR029061">
    <property type="entry name" value="THDP-binding"/>
</dbReference>
<keyword evidence="8" id="KW-1185">Reference proteome</keyword>
<evidence type="ECO:0000256" key="3">
    <source>
        <dbReference type="RuleBase" id="RU362132"/>
    </source>
</evidence>
<dbReference type="InterPro" id="IPR047211">
    <property type="entry name" value="POXB-like"/>
</dbReference>
<dbReference type="Gene3D" id="3.40.50.1220">
    <property type="entry name" value="TPP-binding domain"/>
    <property type="match status" value="1"/>
</dbReference>
<dbReference type="PANTHER" id="PTHR42981">
    <property type="entry name" value="PYRUVATE DEHYDROGENASE [UBIQUINONE]"/>
    <property type="match status" value="1"/>
</dbReference>
<sequence>MTAKKVSDIMVDVLEKAGVKHCYGIVGDTLNHFTDSISKSSISWVHVRHEEVGAFAAGADALISGNLTACAGSCGPGSLHFINGLYESHRNGSPVVLIASQLATDQAGFVDFPQYVDFKSIYKNCSVYCEEITAASQARHIMTLACQAAINKRGVAVVIMPTNISLQTVEESLPFQIHHPNPQTIPFHTELDQIAKIINPHEKVTIYAGIGSAQAHTEVVALAQKLKAPVVHTSRAKDFIEYNNPYNLGMNGMFGNKAGLHAIMNCDVLILLGTDFAWSQYYPKHAKIIQIDIDATHLGRRHPITFGAVGHIAPTVNALLPLLDNNDNHQFLEHCLELKEQAHEARLKEERVGKDGLVHPQYLVSLLNKYADEDAVFTGDGGSPMVWILRHIDVNGQRRTLTSLLHGTMANAMPQALGIQKAFPNRQVIAICGDGGLAMLLGDLLTTIQEKLPIKIVVLNNSSLNFVELEQKVEGLLDNYTDLVNPDFGKVAEAIGIYGRTQTTGEGLEEAVQHFLNHDGPALLDVHTNPMELVMPPDPNLNQVTSTSMYAVKALLAGRVDDVKDLIVNNFVK</sequence>
<keyword evidence="7" id="KW-0670">Pyruvate</keyword>
<dbReference type="CDD" id="cd02014">
    <property type="entry name" value="TPP_POX"/>
    <property type="match status" value="1"/>
</dbReference>
<evidence type="ECO:0000256" key="1">
    <source>
        <dbReference type="ARBA" id="ARBA00007812"/>
    </source>
</evidence>
<dbReference type="InterPro" id="IPR047212">
    <property type="entry name" value="TPP_POXB-like"/>
</dbReference>
<organism evidence="7 8">
    <name type="scientific">Acinetobacter shaoyimingii</name>
    <dbReference type="NCBI Taxonomy" id="2715164"/>
    <lineage>
        <taxon>Bacteria</taxon>
        <taxon>Pseudomonadati</taxon>
        <taxon>Pseudomonadota</taxon>
        <taxon>Gammaproteobacteria</taxon>
        <taxon>Moraxellales</taxon>
        <taxon>Moraxellaceae</taxon>
        <taxon>Acinetobacter</taxon>
    </lineage>
</organism>
<comment type="similarity">
    <text evidence="1 3">Belongs to the TPP enzyme family.</text>
</comment>
<evidence type="ECO:0000259" key="5">
    <source>
        <dbReference type="Pfam" id="PF02775"/>
    </source>
</evidence>
<dbReference type="GO" id="GO:0019752">
    <property type="term" value="P:carboxylic acid metabolic process"/>
    <property type="evidence" value="ECO:0007669"/>
    <property type="project" value="UniProtKB-ARBA"/>
</dbReference>
<reference evidence="7 8" key="1">
    <citation type="submission" date="2020-03" db="EMBL/GenBank/DDBJ databases">
        <authorList>
            <person name="Zhu W."/>
        </authorList>
    </citation>
    <scope>NUCLEOTIDE SEQUENCE [LARGE SCALE GENOMIC DNA]</scope>
    <source>
        <strain evidence="7 8">323-1</strain>
    </source>
</reference>
<proteinExistence type="inferred from homology"/>
<dbReference type="InterPro" id="IPR012000">
    <property type="entry name" value="Thiamin_PyroP_enz_cen_dom"/>
</dbReference>
<dbReference type="InterPro" id="IPR012001">
    <property type="entry name" value="Thiamin_PyroP_enz_TPP-bd_dom"/>
</dbReference>
<dbReference type="SUPFAM" id="SSF52467">
    <property type="entry name" value="DHS-like NAD/FAD-binding domain"/>
    <property type="match status" value="1"/>
</dbReference>
<evidence type="ECO:0000313" key="7">
    <source>
        <dbReference type="EMBL" id="QIO05185.1"/>
    </source>
</evidence>
<evidence type="ECO:0000313" key="8">
    <source>
        <dbReference type="Proteomes" id="UP000502297"/>
    </source>
</evidence>
<dbReference type="PANTHER" id="PTHR42981:SF2">
    <property type="entry name" value="PYRUVATE DEHYDROGENASE [UBIQUINONE]"/>
    <property type="match status" value="1"/>
</dbReference>
<keyword evidence="7" id="KW-0830">Ubiquinone</keyword>
<accession>A0A6G8RTH0</accession>
<feature type="domain" description="Thiamine pyrophosphate enzyme N-terminal TPP-binding" evidence="6">
    <location>
        <begin position="5"/>
        <end position="119"/>
    </location>
</feature>
<dbReference type="CDD" id="cd07039">
    <property type="entry name" value="TPP_PYR_POX"/>
    <property type="match status" value="1"/>
</dbReference>
<dbReference type="Gene3D" id="3.40.50.970">
    <property type="match status" value="2"/>
</dbReference>
<feature type="domain" description="Thiamine pyrophosphate enzyme TPP-binding" evidence="5">
    <location>
        <begin position="380"/>
        <end position="526"/>
    </location>
</feature>
<dbReference type="InterPro" id="IPR000399">
    <property type="entry name" value="TPP-bd_CS"/>
</dbReference>
<dbReference type="InterPro" id="IPR047210">
    <property type="entry name" value="TPP_PYR_POXB-like"/>
</dbReference>
<dbReference type="InterPro" id="IPR011766">
    <property type="entry name" value="TPP_enzyme_TPP-bd"/>
</dbReference>
<dbReference type="EMBL" id="CP049801">
    <property type="protein sequence ID" value="QIO05185.1"/>
    <property type="molecule type" value="Genomic_DNA"/>
</dbReference>
<dbReference type="RefSeq" id="WP_166222108.1">
    <property type="nucleotide sequence ID" value="NZ_CP049801.1"/>
</dbReference>
<name>A0A6G8RTH0_9GAMM</name>
<evidence type="ECO:0000259" key="4">
    <source>
        <dbReference type="Pfam" id="PF00205"/>
    </source>
</evidence>